<keyword evidence="4" id="KW-1185">Reference proteome</keyword>
<dbReference type="EMBL" id="BMAR01000004">
    <property type="protein sequence ID" value="GFR42940.1"/>
    <property type="molecule type" value="Genomic_DNA"/>
</dbReference>
<feature type="non-terminal residue" evidence="3">
    <location>
        <position position="1"/>
    </location>
</feature>
<organism evidence="3 4">
    <name type="scientific">Astrephomene gubernaculifera</name>
    <dbReference type="NCBI Taxonomy" id="47775"/>
    <lineage>
        <taxon>Eukaryota</taxon>
        <taxon>Viridiplantae</taxon>
        <taxon>Chlorophyta</taxon>
        <taxon>core chlorophytes</taxon>
        <taxon>Chlorophyceae</taxon>
        <taxon>CS clade</taxon>
        <taxon>Chlamydomonadales</taxon>
        <taxon>Astrephomenaceae</taxon>
        <taxon>Astrephomene</taxon>
    </lineage>
</organism>
<dbReference type="GO" id="GO:0030897">
    <property type="term" value="C:HOPS complex"/>
    <property type="evidence" value="ECO:0007669"/>
    <property type="project" value="TreeGrafter"/>
</dbReference>
<dbReference type="PANTHER" id="PTHR12616">
    <property type="entry name" value="VACUOLAR PROTEIN SORTING VPS41"/>
    <property type="match status" value="1"/>
</dbReference>
<sequence>SPPPQLRRVERCLLHFDIASLDLDQVLRLCSSQHLHSASAAIHNRLHDYKRPLLDMLAAVAGVRQGGSSGSTATGASTAAAGQLVDPRQQHAAVAAADEEEEEGQRRREAGFK</sequence>
<reference evidence="3 4" key="1">
    <citation type="journal article" date="2021" name="Sci. Rep.">
        <title>Genome sequencing of the multicellular alga Astrephomene provides insights into convergent evolution of germ-soma differentiation.</title>
        <authorList>
            <person name="Yamashita S."/>
            <person name="Yamamoto K."/>
            <person name="Matsuzaki R."/>
            <person name="Suzuki S."/>
            <person name="Yamaguchi H."/>
            <person name="Hirooka S."/>
            <person name="Minakuchi Y."/>
            <person name="Miyagishima S."/>
            <person name="Kawachi M."/>
            <person name="Toyoda A."/>
            <person name="Nozaki H."/>
        </authorList>
    </citation>
    <scope>NUCLEOTIDE SEQUENCE [LARGE SCALE GENOMIC DNA]</scope>
    <source>
        <strain evidence="3 4">NIES-4017</strain>
    </source>
</reference>
<comment type="caution">
    <text evidence="3">The sequence shown here is derived from an EMBL/GenBank/DDBJ whole genome shotgun (WGS) entry which is preliminary data.</text>
</comment>
<protein>
    <recommendedName>
        <fullName evidence="2">Vacuolar protein sorting-associated protein 8 central domain-containing protein</fullName>
    </recommendedName>
</protein>
<dbReference type="Pfam" id="PF12816">
    <property type="entry name" value="TPR_Vps8"/>
    <property type="match status" value="1"/>
</dbReference>
<evidence type="ECO:0000313" key="3">
    <source>
        <dbReference type="EMBL" id="GFR42940.1"/>
    </source>
</evidence>
<dbReference type="Proteomes" id="UP001054857">
    <property type="component" value="Unassembled WGS sequence"/>
</dbReference>
<dbReference type="GO" id="GO:0006623">
    <property type="term" value="P:protein targeting to vacuole"/>
    <property type="evidence" value="ECO:0007669"/>
    <property type="project" value="InterPro"/>
</dbReference>
<feature type="compositionally biased region" description="Basic and acidic residues" evidence="1">
    <location>
        <begin position="104"/>
        <end position="113"/>
    </location>
</feature>
<dbReference type="InterPro" id="IPR045111">
    <property type="entry name" value="Vps41/Vps8"/>
</dbReference>
<accession>A0AAD3DJG7</accession>
<dbReference type="GO" id="GO:0005770">
    <property type="term" value="C:late endosome"/>
    <property type="evidence" value="ECO:0007669"/>
    <property type="project" value="TreeGrafter"/>
</dbReference>
<gene>
    <name evidence="3" type="ORF">Agub_g3816</name>
</gene>
<feature type="domain" description="Vacuolar protein sorting-associated protein 8 central" evidence="2">
    <location>
        <begin position="5"/>
        <end position="80"/>
    </location>
</feature>
<dbReference type="GO" id="GO:0034058">
    <property type="term" value="P:endosomal vesicle fusion"/>
    <property type="evidence" value="ECO:0007669"/>
    <property type="project" value="TreeGrafter"/>
</dbReference>
<name>A0AAD3DJG7_9CHLO</name>
<dbReference type="InterPro" id="IPR025941">
    <property type="entry name" value="Vps8_central_dom"/>
</dbReference>
<feature type="non-terminal residue" evidence="3">
    <location>
        <position position="113"/>
    </location>
</feature>
<proteinExistence type="predicted"/>
<evidence type="ECO:0000313" key="4">
    <source>
        <dbReference type="Proteomes" id="UP001054857"/>
    </source>
</evidence>
<dbReference type="PANTHER" id="PTHR12616:SF8">
    <property type="entry name" value="VACUOLAR PROTEIN SORTING-ASSOCIATED PROTEIN 8 HOMOLOG"/>
    <property type="match status" value="1"/>
</dbReference>
<evidence type="ECO:0000259" key="2">
    <source>
        <dbReference type="Pfam" id="PF12816"/>
    </source>
</evidence>
<feature type="region of interest" description="Disordered" evidence="1">
    <location>
        <begin position="64"/>
        <end position="113"/>
    </location>
</feature>
<dbReference type="AlphaFoldDB" id="A0AAD3DJG7"/>
<feature type="compositionally biased region" description="Low complexity" evidence="1">
    <location>
        <begin position="70"/>
        <end position="82"/>
    </location>
</feature>
<evidence type="ECO:0000256" key="1">
    <source>
        <dbReference type="SAM" id="MobiDB-lite"/>
    </source>
</evidence>